<proteinExistence type="predicted"/>
<evidence type="ECO:0000313" key="2">
    <source>
        <dbReference type="Proteomes" id="UP000485058"/>
    </source>
</evidence>
<gene>
    <name evidence="1" type="ORF">HaLaN_22673</name>
</gene>
<name>A0A6A0A3Y5_HAELA</name>
<accession>A0A6A0A3Y5</accession>
<feature type="non-terminal residue" evidence="1">
    <location>
        <position position="157"/>
    </location>
</feature>
<reference evidence="1 2" key="1">
    <citation type="submission" date="2020-02" db="EMBL/GenBank/DDBJ databases">
        <title>Draft genome sequence of Haematococcus lacustris strain NIES-144.</title>
        <authorList>
            <person name="Morimoto D."/>
            <person name="Nakagawa S."/>
            <person name="Yoshida T."/>
            <person name="Sawayama S."/>
        </authorList>
    </citation>
    <scope>NUCLEOTIDE SEQUENCE [LARGE SCALE GENOMIC DNA]</scope>
    <source>
        <strain evidence="1 2">NIES-144</strain>
    </source>
</reference>
<sequence>RSIEAATRRSIEAATATVCNRRVQPQFVQVVNPQDKANAVSVPVLTCPRGDAVGACLFAAVFLFWSNCINNRSTPTVEGRKLGRCSTLGTSHTFVMPSQRTIYFPSAVPGAIGKEESASLLLTHWTHSCWALADDVLRGYNSSNMWEQQQLMGAWQG</sequence>
<protein>
    <submittedName>
        <fullName evidence="1">Uncharacterized protein</fullName>
    </submittedName>
</protein>
<comment type="caution">
    <text evidence="1">The sequence shown here is derived from an EMBL/GenBank/DDBJ whole genome shotgun (WGS) entry which is preliminary data.</text>
</comment>
<feature type="non-terminal residue" evidence="1">
    <location>
        <position position="1"/>
    </location>
</feature>
<dbReference type="Proteomes" id="UP000485058">
    <property type="component" value="Unassembled WGS sequence"/>
</dbReference>
<keyword evidence="2" id="KW-1185">Reference proteome</keyword>
<dbReference type="EMBL" id="BLLF01002639">
    <property type="protein sequence ID" value="GFH24812.1"/>
    <property type="molecule type" value="Genomic_DNA"/>
</dbReference>
<dbReference type="AlphaFoldDB" id="A0A6A0A3Y5"/>
<organism evidence="1 2">
    <name type="scientific">Haematococcus lacustris</name>
    <name type="common">Green alga</name>
    <name type="synonym">Haematococcus pluvialis</name>
    <dbReference type="NCBI Taxonomy" id="44745"/>
    <lineage>
        <taxon>Eukaryota</taxon>
        <taxon>Viridiplantae</taxon>
        <taxon>Chlorophyta</taxon>
        <taxon>core chlorophytes</taxon>
        <taxon>Chlorophyceae</taxon>
        <taxon>CS clade</taxon>
        <taxon>Chlamydomonadales</taxon>
        <taxon>Haematococcaceae</taxon>
        <taxon>Haematococcus</taxon>
    </lineage>
</organism>
<evidence type="ECO:0000313" key="1">
    <source>
        <dbReference type="EMBL" id="GFH24812.1"/>
    </source>
</evidence>